<dbReference type="PANTHER" id="PTHR22550:SF5">
    <property type="entry name" value="LEUCINE ZIPPER PROTEIN 4"/>
    <property type="match status" value="1"/>
</dbReference>
<keyword evidence="7" id="KW-1185">Reference proteome</keyword>
<dbReference type="InterPro" id="IPR002035">
    <property type="entry name" value="VWF_A"/>
</dbReference>
<reference evidence="6 7" key="2">
    <citation type="journal article" date="2016" name="ISME J.">
        <title>Characterization of the first cultured representative of Verrucomicrobia subdivision 5 indicates the proposal of a novel phylum.</title>
        <authorList>
            <person name="Spring S."/>
            <person name="Bunk B."/>
            <person name="Sproer C."/>
            <person name="Schumann P."/>
            <person name="Rohde M."/>
            <person name="Tindall B.J."/>
            <person name="Klenk H.P."/>
        </authorList>
    </citation>
    <scope>NUCLEOTIDE SEQUENCE [LARGE SCALE GENOMIC DNA]</scope>
    <source>
        <strain evidence="6 7">L21-Fru-AB</strain>
    </source>
</reference>
<sequence>MSFAHPWILLLLPAALTLLRRRRGGGIPVSSLADWRDAPPPGRVRWLAVPRMFAAFAAALLITAMAGPRVEKPVRRETREGIAIEMLLDISSSMDQSIDRPEGGNVTRMEAAKEAVAAFIDRRPDDLIGLITFARYADTLSPLTFGHEALIDIVRRVEIQDRPHEDGTAYGDALAFAAAQLHRMENWGVQGEGSGAEVRNKVIVLLTDGENNCGRHLPRQAAGMASQWDIRIYGISLGRDAFEPETQTGRRDPELTEGEALLKSVCTASGGAFWKIRDAGGLTGAYETIDRLETSAISTAIPRRVDYASISARFLLPALVLLLAAAVLRSTVLRVAEEERG</sequence>
<gene>
    <name evidence="6" type="ORF">L21SP4_01009</name>
</gene>
<feature type="domain" description="VWFA" evidence="5">
    <location>
        <begin position="83"/>
        <end position="289"/>
    </location>
</feature>
<dbReference type="Pfam" id="PF13519">
    <property type="entry name" value="VWA_2"/>
    <property type="match status" value="1"/>
</dbReference>
<evidence type="ECO:0000313" key="7">
    <source>
        <dbReference type="Proteomes" id="UP000035268"/>
    </source>
</evidence>
<dbReference type="InterPro" id="IPR036465">
    <property type="entry name" value="vWFA_dom_sf"/>
</dbReference>
<reference evidence="7" key="1">
    <citation type="submission" date="2015-02" db="EMBL/GenBank/DDBJ databases">
        <title>Description and complete genome sequence of the first cultured representative of the subdivision 5 of the Verrucomicrobia phylum.</title>
        <authorList>
            <person name="Spring S."/>
            <person name="Bunk B."/>
            <person name="Sproer C."/>
            <person name="Klenk H.-P."/>
        </authorList>
    </citation>
    <scope>NUCLEOTIDE SEQUENCE [LARGE SCALE GENOMIC DNA]</scope>
    <source>
        <strain evidence="7">L21-Fru-AB</strain>
    </source>
</reference>
<dbReference type="STRING" id="1307763.L21SP4_01009"/>
<evidence type="ECO:0000313" key="6">
    <source>
        <dbReference type="EMBL" id="AKJ64268.1"/>
    </source>
</evidence>
<evidence type="ECO:0000256" key="2">
    <source>
        <dbReference type="ARBA" id="ARBA00022692"/>
    </source>
</evidence>
<accession>A0A0G3ED71</accession>
<dbReference type="PANTHER" id="PTHR22550">
    <property type="entry name" value="SPORE GERMINATION PROTEIN"/>
    <property type="match status" value="1"/>
</dbReference>
<dbReference type="InterPro" id="IPR050768">
    <property type="entry name" value="UPF0353/GerABKA_families"/>
</dbReference>
<dbReference type="KEGG" id="vbl:L21SP4_01009"/>
<dbReference type="EMBL" id="CP010904">
    <property type="protein sequence ID" value="AKJ64268.1"/>
    <property type="molecule type" value="Genomic_DNA"/>
</dbReference>
<protein>
    <submittedName>
        <fullName evidence="6">Mg-chelatase subunit ChlD</fullName>
    </submittedName>
</protein>
<proteinExistence type="predicted"/>
<dbReference type="AlphaFoldDB" id="A0A0G3ED71"/>
<evidence type="ECO:0000259" key="5">
    <source>
        <dbReference type="PROSITE" id="PS50234"/>
    </source>
</evidence>
<evidence type="ECO:0000256" key="4">
    <source>
        <dbReference type="ARBA" id="ARBA00023136"/>
    </source>
</evidence>
<keyword evidence="1" id="KW-1003">Cell membrane</keyword>
<keyword evidence="2" id="KW-0812">Transmembrane</keyword>
<keyword evidence="4" id="KW-0472">Membrane</keyword>
<name>A0A0G3ED71_9BACT</name>
<organism evidence="6 7">
    <name type="scientific">Kiritimatiella glycovorans</name>
    <dbReference type="NCBI Taxonomy" id="1307763"/>
    <lineage>
        <taxon>Bacteria</taxon>
        <taxon>Pseudomonadati</taxon>
        <taxon>Kiritimatiellota</taxon>
        <taxon>Kiritimatiellia</taxon>
        <taxon>Kiritimatiellales</taxon>
        <taxon>Kiritimatiellaceae</taxon>
        <taxon>Kiritimatiella</taxon>
    </lineage>
</organism>
<dbReference type="PROSITE" id="PS50234">
    <property type="entry name" value="VWFA"/>
    <property type="match status" value="1"/>
</dbReference>
<keyword evidence="3" id="KW-1133">Transmembrane helix</keyword>
<evidence type="ECO:0000256" key="1">
    <source>
        <dbReference type="ARBA" id="ARBA00022475"/>
    </source>
</evidence>
<dbReference type="OrthoDB" id="6206554at2"/>
<evidence type="ECO:0000256" key="3">
    <source>
        <dbReference type="ARBA" id="ARBA00022989"/>
    </source>
</evidence>
<dbReference type="PATRIC" id="fig|1609981.3.peg.1058"/>
<dbReference type="SMART" id="SM00327">
    <property type="entry name" value="VWA"/>
    <property type="match status" value="1"/>
</dbReference>
<dbReference type="Gene3D" id="3.40.50.410">
    <property type="entry name" value="von Willebrand factor, type A domain"/>
    <property type="match status" value="1"/>
</dbReference>
<dbReference type="RefSeq" id="WP_052881622.1">
    <property type="nucleotide sequence ID" value="NZ_CP010904.1"/>
</dbReference>
<dbReference type="SUPFAM" id="SSF53300">
    <property type="entry name" value="vWA-like"/>
    <property type="match status" value="1"/>
</dbReference>
<dbReference type="Proteomes" id="UP000035268">
    <property type="component" value="Chromosome"/>
</dbReference>